<proteinExistence type="predicted"/>
<keyword evidence="2" id="KW-1185">Reference proteome</keyword>
<dbReference type="AntiFam" id="ANF00152">
    <property type="entry name" value="Shadow ORF (opposite nadB1)"/>
</dbReference>
<dbReference type="Proteomes" id="UP000019183">
    <property type="component" value="Unassembled WGS sequence"/>
</dbReference>
<dbReference type="AlphaFoldDB" id="W1DH69"/>
<dbReference type="EMBL" id="CBWK010000270">
    <property type="protein sequence ID" value="CDL08936.1"/>
    <property type="molecule type" value="Genomic_DNA"/>
</dbReference>
<sequence length="246" mass="25422">MAQGHPHPVTGDDAAVGVVAVDAPGAAGSQHHGVSADLHQGAFHHIHRHQAAGLPVIDQQVKDEMFVKALNLGKLKGGLEEGMQHVEAGFVGGKPGAFDFHATEAPDVDAAVGAAAPWASPLLQLGHFRRAVMNKIVDDILLAQPVASRDGVVKMVLKAIVILGNGCGPPFCSDRMAAHRIDFRNQGDFSVGVGLSGGDSGTKACPAGANYGEIGLKSLHDIPPVLVYFAAGLAKKYHCSFIGTGV</sequence>
<name>W1DH69_KLEPN</name>
<reference evidence="1" key="1">
    <citation type="submission" date="2013-10" db="EMBL/GenBank/DDBJ databases">
        <title>Antibiotic resistance diversity of beta-lactamase producers in the General Hospital Vienna.</title>
        <authorList>
            <person name="Barisic I."/>
            <person name="Mitteregger D."/>
            <person name="Hirschl A.M."/>
            <person name="Noehammer C."/>
            <person name="Wiesinger-Mayr H."/>
        </authorList>
    </citation>
    <scope>NUCLEOTIDE SEQUENCE [LARGE SCALE GENOMIC DNA]</scope>
    <source>
        <strain evidence="1">IS43</strain>
    </source>
</reference>
<evidence type="ECO:0000313" key="1">
    <source>
        <dbReference type="EMBL" id="CDL08936.1"/>
    </source>
</evidence>
<organism evidence="1 2">
    <name type="scientific">Klebsiella pneumoniae IS43</name>
    <dbReference type="NCBI Taxonomy" id="1432552"/>
    <lineage>
        <taxon>Bacteria</taxon>
        <taxon>Pseudomonadati</taxon>
        <taxon>Pseudomonadota</taxon>
        <taxon>Gammaproteobacteria</taxon>
        <taxon>Enterobacterales</taxon>
        <taxon>Enterobacteriaceae</taxon>
        <taxon>Klebsiella/Raoultella group</taxon>
        <taxon>Klebsiella</taxon>
        <taxon>Klebsiella pneumoniae complex</taxon>
    </lineage>
</organism>
<comment type="caution">
    <text evidence="1">The sequence shown here is derived from an EMBL/GenBank/DDBJ whole genome shotgun (WGS) entry which is preliminary data.</text>
</comment>
<evidence type="ECO:0000313" key="2">
    <source>
        <dbReference type="Proteomes" id="UP000019183"/>
    </source>
</evidence>
<accession>W1DH69</accession>
<protein>
    <submittedName>
        <fullName evidence="1">Uncharacterized protein</fullName>
    </submittedName>
</protein>